<evidence type="ECO:0000313" key="5">
    <source>
        <dbReference type="Proteomes" id="UP000019812"/>
    </source>
</evidence>
<dbReference type="Pfam" id="PF18823">
    <property type="entry name" value="InPase"/>
    <property type="match status" value="1"/>
</dbReference>
<dbReference type="EMBL" id="JDSS02000019">
    <property type="protein sequence ID" value="KFB68849.1"/>
    <property type="molecule type" value="Genomic_DNA"/>
</dbReference>
<feature type="compositionally biased region" description="Basic and acidic residues" evidence="1">
    <location>
        <begin position="868"/>
        <end position="893"/>
    </location>
</feature>
<feature type="compositionally biased region" description="Basic and acidic residues" evidence="1">
    <location>
        <begin position="548"/>
        <end position="560"/>
    </location>
</feature>
<feature type="region of interest" description="Disordered" evidence="1">
    <location>
        <begin position="1441"/>
        <end position="1484"/>
    </location>
</feature>
<feature type="domain" description="Inorganic pyrophosphatase" evidence="2">
    <location>
        <begin position="630"/>
        <end position="768"/>
    </location>
</feature>
<evidence type="ECO:0000259" key="3">
    <source>
        <dbReference type="Pfam" id="PF18857"/>
    </source>
</evidence>
<reference evidence="4 5" key="1">
    <citation type="submission" date="2014-07" db="EMBL/GenBank/DDBJ databases">
        <title>Expanding our view of genomic diversity in Candidatus Accumulibacter clades.</title>
        <authorList>
            <person name="Skennerton C.T."/>
            <person name="Barr J.J."/>
            <person name="Slater F.R."/>
            <person name="Bond P.L."/>
            <person name="Tyson G.W."/>
        </authorList>
    </citation>
    <scope>NUCLEOTIDE SEQUENCE [LARGE SCALE GENOMIC DNA]</scope>
    <source>
        <strain evidence="5">SK-01</strain>
    </source>
</reference>
<organism evidence="4 5">
    <name type="scientific">Candidatus Accumulibacter vicinus</name>
    <dbReference type="NCBI Taxonomy" id="2954382"/>
    <lineage>
        <taxon>Bacteria</taxon>
        <taxon>Pseudomonadati</taxon>
        <taxon>Pseudomonadota</taxon>
        <taxon>Betaproteobacteria</taxon>
        <taxon>Candidatus Accumulibacter</taxon>
    </lineage>
</organism>
<gene>
    <name evidence="4" type="ORF">CAPSK01_001704</name>
</gene>
<feature type="compositionally biased region" description="Polar residues" evidence="1">
    <location>
        <begin position="1161"/>
        <end position="1171"/>
    </location>
</feature>
<feature type="region of interest" description="Disordered" evidence="1">
    <location>
        <begin position="1"/>
        <end position="22"/>
    </location>
</feature>
<evidence type="ECO:0000256" key="1">
    <source>
        <dbReference type="SAM" id="MobiDB-lite"/>
    </source>
</evidence>
<feature type="compositionally biased region" description="Basic and acidic residues" evidence="1">
    <location>
        <begin position="1"/>
        <end position="12"/>
    </location>
</feature>
<dbReference type="Pfam" id="PF18857">
    <property type="entry name" value="LPD38"/>
    <property type="match status" value="1"/>
</dbReference>
<comment type="caution">
    <text evidence="4">The sequence shown here is derived from an EMBL/GenBank/DDBJ whole genome shotgun (WGS) entry which is preliminary data.</text>
</comment>
<proteinExistence type="predicted"/>
<dbReference type="InterPro" id="IPR041595">
    <property type="entry name" value="Inorganic_Pase"/>
</dbReference>
<dbReference type="STRING" id="1457154.CAPSK01_001704"/>
<feature type="region of interest" description="Disordered" evidence="1">
    <location>
        <begin position="774"/>
        <end position="815"/>
    </location>
</feature>
<evidence type="ECO:0000313" key="4">
    <source>
        <dbReference type="EMBL" id="KFB68849.1"/>
    </source>
</evidence>
<feature type="region of interest" description="Disordered" evidence="1">
    <location>
        <begin position="607"/>
        <end position="634"/>
    </location>
</feature>
<sequence length="2972" mass="320217">MPVDLLSDKNSPKDLLAGSRTPETEGFTAGDYLKGLKKGLLEVPGSLTGLIDIPIAAVTGQKVAGPVAEALGKGTGLEFGKWAKETGETLSPGAQAGQAKINEAWKGSGADRLGNALLGNFDDLPEAWRNANLRSAGKAILENPGASLMQVVESVPGMAAGGAIGKGVAVAGKVAPWLAGGIGEGAITAGQQMDQTADTVDPRKAALTALAAGLGTGAISAGGGHLAGKLGFDDLQTAMAGGAAGSRTKLLPRIAGGATMEAAQELPQSMQETAWQNFAEDKPLGEGVLRSGVEGAIAGGVMGGVAGLRPRARQAEQAPPPGAPTNAGIADSNAANVELGKALDAYTGAPPLLEEKPIIVQNPTTGNITELDRRAGPLEAAAAQAVESGLTSIAQNVNAGEVLQPFQNLQAAQRYVQMQTDPEMFDVIPHPRVAGTQAVVPKTGADRQAILDKRTAAGANQAAKIRAAQLEQEEAPNETGITEKIKGRFGDGVEGTVTLTPRNDGGFEVSVVSQTGPAKRTSRAGFAGGVSKAEAIKQATAAHGGFTSEKEAPAEPKPEVDTAVEDATQDELAPQPVQKVTDMPGVQQQAKAKAGEAVSKARVRAEQLAAEENPETVDAQAQAANPAPTDAQKSAGNYAKGHLSIGGLNISVETPAGATRTGRDGAKPWKVKNTAHYGYVKRTNGADGEQVDVYVKPGTAATHDGQVFVVDQYHPGTGAFDEHKAMIGYGNAAEAAKAYDAHFSDQSGAKRRGAVTAMPLGGFKTWLKNGDTMRPVSSRKFDGQASDPAQEAQDEIAQSTGARFSRQRKGEPDTDYLQRQVKEAEAALAASKKGRRKGESRDDYLQRRVEEARAKLSAASVTPPLPRTRREGESDTDYLRRRADEANAAKDARQTPPAKAFPTKARDEAAVREALGLENDAGVSILSPESRPDAGQARGVSKQAAQFIVQAARLFGKRVVFFDVPDPNAAEGIYAQDNTIYLNVNSSTQHLRVLGHELTHAMKNQAGEAYEKMLGAVAALRTDAEMVAQYKDYFNEDLDNPARLDQPHPGTQGTLREFLAEEWMADLGGNRFAESDFWTAVFAQLETQHGAPAAQGIIARLRAALVTALNKLKGLIGGNAFAVDARLAEHLEDIRVAVAQGFAEYARRSKAGALSGGSGQGTKFSPQKETTQTAFVEAVPSERTRAGRAAGALSGAQKSAFTQYVFGKVDPAKVARGVLGRIDVRVEVLASTGGYQTDGAESGKISPNVLVQVTPIGKRAVTLEEAVRVAQALNYVYTQDGVPVSRYDDQLLDMPADTPNVTHIVRFTLPGLQEGHAVSAQEETFYRQLEKAYGVGIGYSKINGKIVVGNYAGLAPEEFHRIAAEVAQAAGIKFEGTAAEGDYVFHDWENDGQGVDHEVWGNGDTAGRPNLQARLHGWRDGAVQTAAGWLDERGIKYSPGRRADIGGRYVGPESGRADSGSGGSVSGQSARRQDGQVSVTGVHFSKEPRSHLSGVYFDKGTGTKSQEAERVRQATDVRIKSRIYAYVNEGKGVFPEENVGRHAHKVAFDNLYDAAADPLDLWVKYRDANTRESAMLDRGFDGYYARGAFGNQGVAILMGKAATRGIAPDYRGTEYRGKELEVPPVGEPSEFGKQQQAITANRGLPDGEMTGADRKRLMPRLMPDIDVSHLDDAKKYYKNEIAQRPAKLSPARLAMQWESQTTNEVGPVYRGKGFGLRAVRKFDTETDFLEQDALPWGHAAFVRDPAYRFAVVDQTGAPVGFLDAEVNGLDEINAIHDMAIERPGEGLGAKVVETIMASTYDGVRVIDVLPQSERFWDRLGAGNYDLYKNTTLDFEGSPAEARFRHARSAGIRGAATAGTGENRRREARFSSARGAPTVTGVGYTTDHVESEGLPLFSLRRALNGEHNTDDHLVPETPLYLDNPNLVDLAYANGKPIRLNVGLDLGSGRGRGALHLIGSAAREGNRSLDQITDDEGENVVQTVIRVLGSGSAMLHWQEGKRYALRVPMANKTLIMQNDRNHYSIVTMLPSAANKWGTAEWTGRLTFPAPTAATTADPLAPAPAESSQAGLKGIGYSSEKFHTKPPVPAAQAPIVVRVAQKRHRTLDLAAMAADGLAVKKSPPRSTLGDLTPEQEAAATRVLGAPKTRMQRLAEFKKDWAQNLKQGIFDQFAPIAELDPNAYILARLSKGGESSLEALMLYGKLFVGADGATDVHYTKAGKPQGFASKMSELKGEHDRFFLWVAAQRADRLKAIGLENLFSDTDIADLKTLNQGAMKDGTGRPRVYAKALQDLNDFNDNVLEVAVASGLIDDQTRQMYRNTPYIPFYRLQEDDEVSGFGIKPGLVNQYAWKKLKGGTEQLNQDLMANLLHNWSHLITASARNRAAKATLDAAEKAGIAQQVASSLGQYVANKTTMLPPGTKGQVSYKEGSVEKSFVISDPHLMDAVAALHYAGLGPWAKPLSTAKHWLTVGVTANPAFKLRNLIRDTIGALGTAQLSYRADQNLVQGWRATAEDSETRAHLLASGGMIRFGSMLDGKDSQRAQDLIKAGVDPNMILDSDAKIRRFWKRFVSPALTAYNELGDRTEQVNRAALYEQLIAKGLTHAEAAYWARDLMDFSMSGKWTAIRTLTQTVPFFNARLQGLYKLGRAGKQDIRRLGTVLGAVTLASLALLLAYQDDDDWKKRWDSDRNNYWWFKVGGHAFRLPKPFEIGAVGTLAERSYEVAFNPEMTGDRFGKNLRDIVMSQLSMNPVPQLFKPMMDLYANRDSFTGQAIESMGMERLRKQDRFDERTSETAKFLGSLGLPDLTQFVMGRWDTLSPRQIDFLAKGYFSWLATMATTVLDYGIRPMINAGDRPDPQLKDVFFVGNFVESLPSNSSRYLTQMYDQAREIEQAYASYHARLKVGDVEGAKKILVDDGDLIRRQKATETLKRTESLMNVQLQRINASTTLTGEEKRIRLDQVYARRNAIAEQFRAL</sequence>
<protein>
    <submittedName>
        <fullName evidence="4">Antirestriction protein</fullName>
    </submittedName>
</protein>
<evidence type="ECO:0000259" key="2">
    <source>
        <dbReference type="Pfam" id="PF18823"/>
    </source>
</evidence>
<feature type="region of interest" description="Disordered" evidence="1">
    <location>
        <begin position="543"/>
        <end position="572"/>
    </location>
</feature>
<feature type="region of interest" description="Disordered" evidence="1">
    <location>
        <begin position="1152"/>
        <end position="1171"/>
    </location>
</feature>
<feature type="region of interest" description="Disordered" evidence="1">
    <location>
        <begin position="851"/>
        <end position="905"/>
    </location>
</feature>
<accession>A0A084Y2A5</accession>
<feature type="domain" description="Large polyvalent protein associated" evidence="3">
    <location>
        <begin position="2675"/>
        <end position="2861"/>
    </location>
</feature>
<dbReference type="InterPro" id="IPR040561">
    <property type="entry name" value="LPD38"/>
</dbReference>
<dbReference type="Proteomes" id="UP000019812">
    <property type="component" value="Unassembled WGS sequence"/>
</dbReference>
<name>A0A084Y2A5_9PROT</name>